<dbReference type="Pfam" id="PF05600">
    <property type="entry name" value="CDK5RAP3"/>
    <property type="match status" value="1"/>
</dbReference>
<proteinExistence type="predicted"/>
<reference evidence="1 2" key="1">
    <citation type="journal article" date="2017" name="Nat. Commun.">
        <title>Genome assembly with in vitro proximity ligation data and whole-genome triplication in lettuce.</title>
        <authorList>
            <person name="Reyes-Chin-Wo S."/>
            <person name="Wang Z."/>
            <person name="Yang X."/>
            <person name="Kozik A."/>
            <person name="Arikit S."/>
            <person name="Song C."/>
            <person name="Xia L."/>
            <person name="Froenicke L."/>
            <person name="Lavelle D.O."/>
            <person name="Truco M.J."/>
            <person name="Xia R."/>
            <person name="Zhu S."/>
            <person name="Xu C."/>
            <person name="Xu H."/>
            <person name="Xu X."/>
            <person name="Cox K."/>
            <person name="Korf I."/>
            <person name="Meyers B.C."/>
            <person name="Michelmore R.W."/>
        </authorList>
    </citation>
    <scope>NUCLEOTIDE SEQUENCE [LARGE SCALE GENOMIC DNA]</scope>
    <source>
        <strain evidence="2">cv. Salinas</strain>
        <tissue evidence="1">Seedlings</tissue>
    </source>
</reference>
<keyword evidence="2" id="KW-1185">Reference proteome</keyword>
<dbReference type="Proteomes" id="UP000235145">
    <property type="component" value="Unassembled WGS sequence"/>
</dbReference>
<evidence type="ECO:0000313" key="2">
    <source>
        <dbReference type="Proteomes" id="UP000235145"/>
    </source>
</evidence>
<name>A0A9R1XCW8_LACSA</name>
<dbReference type="AlphaFoldDB" id="A0A9R1XCW8"/>
<comment type="caution">
    <text evidence="1">The sequence shown here is derived from an EMBL/GenBank/DDBJ whole genome shotgun (WGS) entry which is preliminary data.</text>
</comment>
<gene>
    <name evidence="1" type="ORF">LSAT_V11C500290990</name>
</gene>
<protein>
    <submittedName>
        <fullName evidence="1">Uncharacterized protein</fullName>
    </submittedName>
</protein>
<dbReference type="InterPro" id="IPR008491">
    <property type="entry name" value="CDK5RAP3"/>
</dbReference>
<evidence type="ECO:0000313" key="1">
    <source>
        <dbReference type="EMBL" id="KAJ0205759.1"/>
    </source>
</evidence>
<organism evidence="1 2">
    <name type="scientific">Lactuca sativa</name>
    <name type="common">Garden lettuce</name>
    <dbReference type="NCBI Taxonomy" id="4236"/>
    <lineage>
        <taxon>Eukaryota</taxon>
        <taxon>Viridiplantae</taxon>
        <taxon>Streptophyta</taxon>
        <taxon>Embryophyta</taxon>
        <taxon>Tracheophyta</taxon>
        <taxon>Spermatophyta</taxon>
        <taxon>Magnoliopsida</taxon>
        <taxon>eudicotyledons</taxon>
        <taxon>Gunneridae</taxon>
        <taxon>Pentapetalae</taxon>
        <taxon>asterids</taxon>
        <taxon>campanulids</taxon>
        <taxon>Asterales</taxon>
        <taxon>Asteraceae</taxon>
        <taxon>Cichorioideae</taxon>
        <taxon>Cichorieae</taxon>
        <taxon>Lactucinae</taxon>
        <taxon>Lactuca</taxon>
    </lineage>
</organism>
<sequence>MDFYAYEVVDASEIPKSSLKDGMESDETNKEKMDIGVENLEDESTQNSALIDVMSSGMNVLMKVKESKLGVGFWRQMLSKLHFWCQIKAFLNQRIMELTNTETLSTQHQVQAVAPFVL</sequence>
<dbReference type="EMBL" id="NBSK02000005">
    <property type="protein sequence ID" value="KAJ0205759.1"/>
    <property type="molecule type" value="Genomic_DNA"/>
</dbReference>
<accession>A0A9R1XCW8</accession>